<reference evidence="5 6" key="1">
    <citation type="journal article" date="2020" name="ISME J.">
        <title>Comparative genomics reveals insights into cyanobacterial evolution and habitat adaptation.</title>
        <authorList>
            <person name="Chen M.Y."/>
            <person name="Teng W.K."/>
            <person name="Zhao L."/>
            <person name="Hu C.X."/>
            <person name="Zhou Y.K."/>
            <person name="Han B.P."/>
            <person name="Song L.R."/>
            <person name="Shu W.S."/>
        </authorList>
    </citation>
    <scope>NUCLEOTIDE SEQUENCE [LARGE SCALE GENOMIC DNA]</scope>
    <source>
        <strain evidence="5 6">FACHB-130</strain>
    </source>
</reference>
<dbReference type="Gene3D" id="1.10.443.10">
    <property type="entry name" value="Intergrase catalytic core"/>
    <property type="match status" value="1"/>
</dbReference>
<keyword evidence="6" id="KW-1185">Reference proteome</keyword>
<dbReference type="Pfam" id="PF12167">
    <property type="entry name" value="Arm-DNA-bind_2"/>
    <property type="match status" value="1"/>
</dbReference>
<keyword evidence="2" id="KW-0229">DNA integration</keyword>
<dbReference type="PANTHER" id="PTHR30629:SF2">
    <property type="entry name" value="PROPHAGE INTEGRASE INTS-RELATED"/>
    <property type="match status" value="1"/>
</dbReference>
<dbReference type="PROSITE" id="PS51898">
    <property type="entry name" value="TYR_RECOMBINASE"/>
    <property type="match status" value="1"/>
</dbReference>
<accession>A0ABR8FZZ5</accession>
<dbReference type="InterPro" id="IPR022000">
    <property type="entry name" value="Min27-like_integrase_DNA_bind"/>
</dbReference>
<evidence type="ECO:0000313" key="5">
    <source>
        <dbReference type="EMBL" id="MBD2596535.1"/>
    </source>
</evidence>
<comment type="caution">
    <text evidence="5">The sequence shown here is derived from an EMBL/GenBank/DDBJ whole genome shotgun (WGS) entry which is preliminary data.</text>
</comment>
<dbReference type="InterPro" id="IPR011010">
    <property type="entry name" value="DNA_brk_join_enz"/>
</dbReference>
<dbReference type="SUPFAM" id="SSF56349">
    <property type="entry name" value="DNA breaking-rejoining enzymes"/>
    <property type="match status" value="1"/>
</dbReference>
<dbReference type="Proteomes" id="UP000603457">
    <property type="component" value="Unassembled WGS sequence"/>
</dbReference>
<protein>
    <submittedName>
        <fullName evidence="5">DUF3596 domain-containing protein</fullName>
    </submittedName>
</protein>
<comment type="similarity">
    <text evidence="1">Belongs to the 'phage' integrase family.</text>
</comment>
<sequence>MYSKPDSSKASKGTVQVLSSNDRLQLRFRFAGKRHYLSIGLPDNAVNRKAAEAKARQIELDIVSGNFDPTLAKYKPQAALSTVVVNETKSVSSKPSLAELWEKFIEYKRPQCSPNTMKLSYGVFSNHVKKLPTHDLDKACEIRDHILNTIPLYSGKRFITRLAACCEWAIESGMLTENPFREMAQKINVPKSSKSKEIDEINPFSLQERDAIINAIETNRFCPRASAFKHSHYAPFVRFLFLTGCRPSEAIALQWKHISQDCRQINFEQAIIKTESGKQIRQGLKTQERRKFPCNDLLHQLLEFSKPEIHNPESFVFPSPKDKVIDIDNFRERIWKTVIHGLGIEYRKLYQTRHTFITHALETGKLDAKDVARLVGNSPEIIYQHYAGNKRELFVPEF</sequence>
<organism evidence="5 6">
    <name type="scientific">Nostoc spongiaeforme FACHB-130</name>
    <dbReference type="NCBI Taxonomy" id="1357510"/>
    <lineage>
        <taxon>Bacteria</taxon>
        <taxon>Bacillati</taxon>
        <taxon>Cyanobacteriota</taxon>
        <taxon>Cyanophyceae</taxon>
        <taxon>Nostocales</taxon>
        <taxon>Nostocaceae</taxon>
        <taxon>Nostoc</taxon>
    </lineage>
</organism>
<name>A0ABR8FZZ5_9NOSO</name>
<proteinExistence type="inferred from homology"/>
<evidence type="ECO:0000256" key="3">
    <source>
        <dbReference type="ARBA" id="ARBA00023172"/>
    </source>
</evidence>
<gene>
    <name evidence="5" type="ORF">H6G74_19680</name>
</gene>
<evidence type="ECO:0000259" key="4">
    <source>
        <dbReference type="PROSITE" id="PS51898"/>
    </source>
</evidence>
<evidence type="ECO:0000313" key="6">
    <source>
        <dbReference type="Proteomes" id="UP000603457"/>
    </source>
</evidence>
<dbReference type="RefSeq" id="WP_190969261.1">
    <property type="nucleotide sequence ID" value="NZ_JACJTB010000028.1"/>
</dbReference>
<dbReference type="CDD" id="cd01189">
    <property type="entry name" value="INT_ICEBs1_C_like"/>
    <property type="match status" value="1"/>
</dbReference>
<keyword evidence="3" id="KW-0233">DNA recombination</keyword>
<dbReference type="PANTHER" id="PTHR30629">
    <property type="entry name" value="PROPHAGE INTEGRASE"/>
    <property type="match status" value="1"/>
</dbReference>
<dbReference type="EMBL" id="JACJTB010000028">
    <property type="protein sequence ID" value="MBD2596535.1"/>
    <property type="molecule type" value="Genomic_DNA"/>
</dbReference>
<dbReference type="InterPro" id="IPR013762">
    <property type="entry name" value="Integrase-like_cat_sf"/>
</dbReference>
<evidence type="ECO:0000256" key="2">
    <source>
        <dbReference type="ARBA" id="ARBA00022908"/>
    </source>
</evidence>
<evidence type="ECO:0000256" key="1">
    <source>
        <dbReference type="ARBA" id="ARBA00008857"/>
    </source>
</evidence>
<dbReference type="Pfam" id="PF00589">
    <property type="entry name" value="Phage_integrase"/>
    <property type="match status" value="1"/>
</dbReference>
<dbReference type="InterPro" id="IPR050808">
    <property type="entry name" value="Phage_Integrase"/>
</dbReference>
<feature type="domain" description="Tyr recombinase" evidence="4">
    <location>
        <begin position="199"/>
        <end position="398"/>
    </location>
</feature>
<dbReference type="InterPro" id="IPR002104">
    <property type="entry name" value="Integrase_catalytic"/>
</dbReference>